<protein>
    <recommendedName>
        <fullName evidence="12">ABC transporter ATP-binding protein</fullName>
    </recommendedName>
</protein>
<evidence type="ECO:0000256" key="8">
    <source>
        <dbReference type="SAM" id="Phobius"/>
    </source>
</evidence>
<dbReference type="Proteomes" id="UP000184233">
    <property type="component" value="Unassembled WGS sequence"/>
</dbReference>
<keyword evidence="5" id="KW-0067">ATP-binding</keyword>
<dbReference type="Pfam" id="PF00005">
    <property type="entry name" value="ABC_tran"/>
    <property type="match status" value="1"/>
</dbReference>
<feature type="transmembrane region" description="Helical" evidence="8">
    <location>
        <begin position="294"/>
        <end position="312"/>
    </location>
</feature>
<evidence type="ECO:0000256" key="6">
    <source>
        <dbReference type="ARBA" id="ARBA00022989"/>
    </source>
</evidence>
<dbReference type="STRING" id="1895771.BGO89_10745"/>
<feature type="domain" description="ABC transporter" evidence="9">
    <location>
        <begin position="379"/>
        <end position="612"/>
    </location>
</feature>
<keyword evidence="2" id="KW-0813">Transport</keyword>
<dbReference type="GO" id="GO:0005886">
    <property type="term" value="C:plasma membrane"/>
    <property type="evidence" value="ECO:0007669"/>
    <property type="project" value="UniProtKB-SubCell"/>
</dbReference>
<dbReference type="GO" id="GO:0034040">
    <property type="term" value="F:ATPase-coupled lipid transmembrane transporter activity"/>
    <property type="evidence" value="ECO:0007669"/>
    <property type="project" value="TreeGrafter"/>
</dbReference>
<dbReference type="GO" id="GO:0140359">
    <property type="term" value="F:ABC-type transporter activity"/>
    <property type="evidence" value="ECO:0007669"/>
    <property type="project" value="InterPro"/>
</dbReference>
<dbReference type="InterPro" id="IPR003593">
    <property type="entry name" value="AAA+_ATPase"/>
</dbReference>
<evidence type="ECO:0008006" key="12">
    <source>
        <dbReference type="Google" id="ProtNLM"/>
    </source>
</evidence>
<dbReference type="AlphaFoldDB" id="A0A1M3KX50"/>
<reference evidence="11" key="1">
    <citation type="submission" date="2016-09" db="EMBL/GenBank/DDBJ databases">
        <title>Genome-resolved meta-omics ties microbial dynamics to process performance in biotechnology for thiocyanate degradation.</title>
        <authorList>
            <person name="Kantor R.S."/>
            <person name="Huddy R.J."/>
            <person name="Iyer R."/>
            <person name="Thomas B.C."/>
            <person name="Brown C.T."/>
            <person name="Anantharaman K."/>
            <person name="Tringe S."/>
            <person name="Hettich R.L."/>
            <person name="Harrison S.T."/>
            <person name="Banfield J.F."/>
        </authorList>
    </citation>
    <scope>NUCLEOTIDE SEQUENCE [LARGE SCALE GENOMIC DNA]</scope>
    <source>
        <strain evidence="11">59-99</strain>
    </source>
</reference>
<dbReference type="PROSITE" id="PS50929">
    <property type="entry name" value="ABC_TM1F"/>
    <property type="match status" value="1"/>
</dbReference>
<evidence type="ECO:0000256" key="1">
    <source>
        <dbReference type="ARBA" id="ARBA00004651"/>
    </source>
</evidence>
<dbReference type="SUPFAM" id="SSF90123">
    <property type="entry name" value="ABC transporter transmembrane region"/>
    <property type="match status" value="1"/>
</dbReference>
<feature type="transmembrane region" description="Helical" evidence="8">
    <location>
        <begin position="26"/>
        <end position="49"/>
    </location>
</feature>
<dbReference type="FunFam" id="3.40.50.300:FF:000287">
    <property type="entry name" value="Multidrug ABC transporter ATP-binding protein"/>
    <property type="match status" value="1"/>
</dbReference>
<dbReference type="InterPro" id="IPR036640">
    <property type="entry name" value="ABC1_TM_sf"/>
</dbReference>
<dbReference type="InterPro" id="IPR027417">
    <property type="entry name" value="P-loop_NTPase"/>
</dbReference>
<keyword evidence="4" id="KW-0547">Nucleotide-binding</keyword>
<feature type="transmembrane region" description="Helical" evidence="8">
    <location>
        <begin position="190"/>
        <end position="219"/>
    </location>
</feature>
<dbReference type="GO" id="GO:0005524">
    <property type="term" value="F:ATP binding"/>
    <property type="evidence" value="ECO:0007669"/>
    <property type="project" value="UniProtKB-KW"/>
</dbReference>
<name>A0A1M3KX50_9BACT</name>
<dbReference type="InterPro" id="IPR003439">
    <property type="entry name" value="ABC_transporter-like_ATP-bd"/>
</dbReference>
<dbReference type="EMBL" id="MKVH01000024">
    <property type="protein sequence ID" value="OJX56988.1"/>
    <property type="molecule type" value="Genomic_DNA"/>
</dbReference>
<dbReference type="GO" id="GO:0016887">
    <property type="term" value="F:ATP hydrolysis activity"/>
    <property type="evidence" value="ECO:0007669"/>
    <property type="project" value="InterPro"/>
</dbReference>
<dbReference type="PANTHER" id="PTHR24221:SF654">
    <property type="entry name" value="ATP-BINDING CASSETTE SUB-FAMILY B MEMBER 6"/>
    <property type="match status" value="1"/>
</dbReference>
<dbReference type="PROSITE" id="PS00211">
    <property type="entry name" value="ABC_TRANSPORTER_1"/>
    <property type="match status" value="1"/>
</dbReference>
<organism evidence="11">
    <name type="scientific">Candidatus Kapaibacterium thiocyanatum</name>
    <dbReference type="NCBI Taxonomy" id="1895771"/>
    <lineage>
        <taxon>Bacteria</taxon>
        <taxon>Pseudomonadati</taxon>
        <taxon>Candidatus Kapaibacteriota</taxon>
        <taxon>Candidatus Kapaibacteriia</taxon>
        <taxon>Candidatus Kapaibacteriales</taxon>
        <taxon>Candidatus Kapaibacteriaceae</taxon>
        <taxon>Candidatus Kapaibacterium</taxon>
    </lineage>
</organism>
<dbReference type="Pfam" id="PF00664">
    <property type="entry name" value="ABC_membrane"/>
    <property type="match status" value="1"/>
</dbReference>
<evidence type="ECO:0000259" key="10">
    <source>
        <dbReference type="PROSITE" id="PS50929"/>
    </source>
</evidence>
<sequence>MTSSTHNYTARQLIPRVLRFVRPFRGLLAFSLVANLLFSLFNALTLAIVEPVFRTLFSGQQSASGAMALPPNVTQVGTTLKTSFDNFIYGLLISPDFFTTIRNLSIAIFLLFLFRSITKYMSNLISTRLEEGIMKSIRDALFMKLTDLSMEYYGRRKTGEIISLLTNDVGVLNHATINSITALWREITTIVIYVTLLLIISAKLTAIALVISLLGLVLIRTSTTFLRRYGARMQNAQADYTATLQETVTGIRVIKALTVEPLMIRKFVTQTAHFVRSALKNTRVLSLVPAVNDTFGILALVAVFYAGGAALAGGELTAPNLMTFLFLLFGLMQPISVTISTIAGMQRGIVAASNIVNTLDEEPSVVTGTEQALPFERTIDIRNVSFAYGTADVLRDVSFSIRRGETVALVGASGSGKSTMLDLLMRFYDPQRGSIDFDGTNVRAFDLASYRRRFGTVSQETILFNDSVANNISLGEPDAERASVERAAGIAHADTFIRALPEGYDTNIGDRGMKLSGGQRQRVAIARALYRDPDVLLFDEATSALDTESERIVQDAINGVLKNRTAVIVAHRLSTIVHADRILVFDHGRIVEEGSHDELLERKGVYARLHALQFKESTAAGS</sequence>
<evidence type="ECO:0000256" key="2">
    <source>
        <dbReference type="ARBA" id="ARBA00022448"/>
    </source>
</evidence>
<evidence type="ECO:0000256" key="4">
    <source>
        <dbReference type="ARBA" id="ARBA00022741"/>
    </source>
</evidence>
<proteinExistence type="predicted"/>
<comment type="subcellular location">
    <subcellularLocation>
        <location evidence="1">Cell membrane</location>
        <topology evidence="1">Multi-pass membrane protein</topology>
    </subcellularLocation>
</comment>
<evidence type="ECO:0000256" key="3">
    <source>
        <dbReference type="ARBA" id="ARBA00022692"/>
    </source>
</evidence>
<keyword evidence="7 8" id="KW-0472">Membrane</keyword>
<keyword evidence="6 8" id="KW-1133">Transmembrane helix</keyword>
<accession>A0A1M3KX50</accession>
<keyword evidence="3 8" id="KW-0812">Transmembrane</keyword>
<dbReference type="Gene3D" id="1.20.1560.10">
    <property type="entry name" value="ABC transporter type 1, transmembrane domain"/>
    <property type="match status" value="1"/>
</dbReference>
<dbReference type="Gene3D" id="3.40.50.300">
    <property type="entry name" value="P-loop containing nucleotide triphosphate hydrolases"/>
    <property type="match status" value="1"/>
</dbReference>
<dbReference type="PANTHER" id="PTHR24221">
    <property type="entry name" value="ATP-BINDING CASSETTE SUB-FAMILY B"/>
    <property type="match status" value="1"/>
</dbReference>
<dbReference type="CDD" id="cd18552">
    <property type="entry name" value="ABC_6TM_MsbA_like"/>
    <property type="match status" value="1"/>
</dbReference>
<evidence type="ECO:0000313" key="11">
    <source>
        <dbReference type="EMBL" id="OJX56988.1"/>
    </source>
</evidence>
<dbReference type="SUPFAM" id="SSF52540">
    <property type="entry name" value="P-loop containing nucleoside triphosphate hydrolases"/>
    <property type="match status" value="1"/>
</dbReference>
<evidence type="ECO:0000256" key="7">
    <source>
        <dbReference type="ARBA" id="ARBA00023136"/>
    </source>
</evidence>
<dbReference type="InterPro" id="IPR011527">
    <property type="entry name" value="ABC1_TM_dom"/>
</dbReference>
<feature type="transmembrane region" description="Helical" evidence="8">
    <location>
        <begin position="87"/>
        <end position="114"/>
    </location>
</feature>
<comment type="caution">
    <text evidence="11">The sequence shown here is derived from an EMBL/GenBank/DDBJ whole genome shotgun (WGS) entry which is preliminary data.</text>
</comment>
<dbReference type="PROSITE" id="PS50893">
    <property type="entry name" value="ABC_TRANSPORTER_2"/>
    <property type="match status" value="1"/>
</dbReference>
<dbReference type="InterPro" id="IPR039421">
    <property type="entry name" value="Type_1_exporter"/>
</dbReference>
<feature type="transmembrane region" description="Helical" evidence="8">
    <location>
        <begin position="324"/>
        <end position="345"/>
    </location>
</feature>
<dbReference type="InterPro" id="IPR017871">
    <property type="entry name" value="ABC_transporter-like_CS"/>
</dbReference>
<feature type="domain" description="ABC transmembrane type-1" evidence="10">
    <location>
        <begin position="29"/>
        <end position="347"/>
    </location>
</feature>
<gene>
    <name evidence="11" type="ORF">BGO89_10745</name>
</gene>
<evidence type="ECO:0000259" key="9">
    <source>
        <dbReference type="PROSITE" id="PS50893"/>
    </source>
</evidence>
<evidence type="ECO:0000256" key="5">
    <source>
        <dbReference type="ARBA" id="ARBA00022840"/>
    </source>
</evidence>
<dbReference type="SMART" id="SM00382">
    <property type="entry name" value="AAA"/>
    <property type="match status" value="1"/>
</dbReference>